<keyword evidence="4 9" id="KW-0547">Nucleotide-binding</keyword>
<comment type="catalytic activity">
    <reaction evidence="7">
        <text>L-aspartate + L-glutamine + ATP + H2O = L-asparagine + L-glutamate + AMP + diphosphate + H(+)</text>
        <dbReference type="Rhea" id="RHEA:12228"/>
        <dbReference type="ChEBI" id="CHEBI:15377"/>
        <dbReference type="ChEBI" id="CHEBI:15378"/>
        <dbReference type="ChEBI" id="CHEBI:29985"/>
        <dbReference type="ChEBI" id="CHEBI:29991"/>
        <dbReference type="ChEBI" id="CHEBI:30616"/>
        <dbReference type="ChEBI" id="CHEBI:33019"/>
        <dbReference type="ChEBI" id="CHEBI:58048"/>
        <dbReference type="ChEBI" id="CHEBI:58359"/>
        <dbReference type="ChEBI" id="CHEBI:456215"/>
        <dbReference type="EC" id="6.3.5.4"/>
    </reaction>
</comment>
<evidence type="ECO:0000256" key="6">
    <source>
        <dbReference type="ARBA" id="ARBA00022962"/>
    </source>
</evidence>
<dbReference type="SUPFAM" id="SSF56235">
    <property type="entry name" value="N-terminal nucleophile aminohydrolases (Ntn hydrolases)"/>
    <property type="match status" value="1"/>
</dbReference>
<accession>A0AA37VD56</accession>
<feature type="binding site" evidence="9">
    <location>
        <begin position="360"/>
        <end position="361"/>
    </location>
    <ligand>
        <name>ATP</name>
        <dbReference type="ChEBI" id="CHEBI:30616"/>
    </ligand>
</feature>
<feature type="binding site" evidence="9">
    <location>
        <position position="288"/>
    </location>
    <ligand>
        <name>ATP</name>
        <dbReference type="ChEBI" id="CHEBI:30616"/>
    </ligand>
</feature>
<dbReference type="PIRSF" id="PIRSF001589">
    <property type="entry name" value="Asn_synthetase_glu-h"/>
    <property type="match status" value="1"/>
</dbReference>
<dbReference type="InterPro" id="IPR014729">
    <property type="entry name" value="Rossmann-like_a/b/a_fold"/>
</dbReference>
<keyword evidence="5 9" id="KW-0067">ATP-binding</keyword>
<feature type="binding site" evidence="9">
    <location>
        <position position="100"/>
    </location>
    <ligand>
        <name>L-glutamine</name>
        <dbReference type="ChEBI" id="CHEBI:58359"/>
    </ligand>
</feature>
<comment type="caution">
    <text evidence="12">The sequence shown here is derived from an EMBL/GenBank/DDBJ whole genome shotgun (WGS) entry which is preliminary data.</text>
</comment>
<keyword evidence="8" id="KW-0028">Amino-acid biosynthesis</keyword>
<dbReference type="GO" id="GO:0005524">
    <property type="term" value="F:ATP binding"/>
    <property type="evidence" value="ECO:0007669"/>
    <property type="project" value="UniProtKB-KW"/>
</dbReference>
<dbReference type="InterPro" id="IPR006426">
    <property type="entry name" value="Asn_synth_AEB"/>
</dbReference>
<dbReference type="Gene3D" id="3.60.20.10">
    <property type="entry name" value="Glutamine Phosphoribosylpyrophosphate, subunit 1, domain 1"/>
    <property type="match status" value="1"/>
</dbReference>
<dbReference type="PANTHER" id="PTHR43284">
    <property type="entry name" value="ASPARAGINE SYNTHETASE (GLUTAMINE-HYDROLYZING)"/>
    <property type="match status" value="1"/>
</dbReference>
<feature type="active site" description="For GATase activity" evidence="8">
    <location>
        <position position="2"/>
    </location>
</feature>
<dbReference type="PROSITE" id="PS51278">
    <property type="entry name" value="GATASE_TYPE_2"/>
    <property type="match status" value="1"/>
</dbReference>
<evidence type="ECO:0000256" key="9">
    <source>
        <dbReference type="PIRSR" id="PIRSR001589-2"/>
    </source>
</evidence>
<feature type="domain" description="Glutamine amidotransferase type-2" evidence="11">
    <location>
        <begin position="2"/>
        <end position="213"/>
    </location>
</feature>
<evidence type="ECO:0000256" key="10">
    <source>
        <dbReference type="PIRSR" id="PIRSR001589-3"/>
    </source>
</evidence>
<dbReference type="SUPFAM" id="SSF52402">
    <property type="entry name" value="Adenine nucleotide alpha hydrolases-like"/>
    <property type="match status" value="1"/>
</dbReference>
<evidence type="ECO:0000256" key="4">
    <source>
        <dbReference type="ARBA" id="ARBA00022741"/>
    </source>
</evidence>
<dbReference type="GO" id="GO:0004066">
    <property type="term" value="F:asparagine synthase (glutamine-hydrolyzing) activity"/>
    <property type="evidence" value="ECO:0007669"/>
    <property type="project" value="UniProtKB-EC"/>
</dbReference>
<dbReference type="PANTHER" id="PTHR43284:SF1">
    <property type="entry name" value="ASPARAGINE SYNTHETASE"/>
    <property type="match status" value="1"/>
</dbReference>
<feature type="site" description="Important for beta-aspartyl-AMP intermediate formation" evidence="10">
    <location>
        <position position="362"/>
    </location>
</feature>
<evidence type="ECO:0000256" key="3">
    <source>
        <dbReference type="ARBA" id="ARBA00012737"/>
    </source>
</evidence>
<dbReference type="Pfam" id="PF13537">
    <property type="entry name" value="GATase_7"/>
    <property type="match status" value="1"/>
</dbReference>
<dbReference type="AlphaFoldDB" id="A0AA37VD56"/>
<dbReference type="Proteomes" id="UP001161325">
    <property type="component" value="Unassembled WGS sequence"/>
</dbReference>
<evidence type="ECO:0000313" key="12">
    <source>
        <dbReference type="EMBL" id="GLC28483.1"/>
    </source>
</evidence>
<dbReference type="RefSeq" id="WP_284352880.1">
    <property type="nucleotide sequence ID" value="NZ_BRXS01000010.1"/>
</dbReference>
<dbReference type="InterPro" id="IPR051786">
    <property type="entry name" value="ASN_synthetase/amidase"/>
</dbReference>
<dbReference type="NCBIfam" id="TIGR01536">
    <property type="entry name" value="asn_synth_AEB"/>
    <property type="match status" value="1"/>
</dbReference>
<dbReference type="GO" id="GO:0005829">
    <property type="term" value="C:cytosol"/>
    <property type="evidence" value="ECO:0007669"/>
    <property type="project" value="TreeGrafter"/>
</dbReference>
<proteinExistence type="inferred from homology"/>
<dbReference type="InterPro" id="IPR017932">
    <property type="entry name" value="GATase_2_dom"/>
</dbReference>
<evidence type="ECO:0000313" key="13">
    <source>
        <dbReference type="Proteomes" id="UP001161325"/>
    </source>
</evidence>
<gene>
    <name evidence="12" type="ORF">rosag_49960</name>
</gene>
<dbReference type="InterPro" id="IPR001962">
    <property type="entry name" value="Asn_synthase"/>
</dbReference>
<evidence type="ECO:0000259" key="11">
    <source>
        <dbReference type="PROSITE" id="PS51278"/>
    </source>
</evidence>
<sequence>MCGIAGVAGWATAPDETTATLRRMCAAIEHRGPDDEGHFVAPGIGLGMRRLSVIDVHAGHQPIGNEDGDVQIVFNGEIYNHRELRARLEACGHRFATHSDTETIVHGYEEWGDRVVDQLRGMFGFAIWDARRRRLLVARDRLGIKPLYYWVKDGGLAFASELGSLRALPGFDAQIHAPSVLRYLLFGYVPEPDAIYAGVRKLPPGHTLTWEPGSAPRIQRYWTPVRDEVAMDERDAVEELRRLLDESVRLHLESDVPLGAFLSGGIDSSTVVALMARQLDRPVRTFSIGFDDPRFNEAPHAAAVAKAIGTDHTELILRPDADALLERVITMYDEPFADSSALPTYLVSALARKHVTVSLSGDGGDELFGGYTRYAERLGQRELPALARQAIGGVARLLPHGARGRNRLLDMGRSARGRYAATVASPLPGAEGGVVRASLLRGMGDDVTMDGALGALFDEASGRDFATQMMLVDMQSYLPGDILTKVDRASMAVSLEARVPLLDHVLAEFAVTVPARLKMRDGTGKWLLRQAIEGIVPPAVLTKPKQGFGVPLGQWFAGPLRHRIDGLLRERSEIAEYVEPGAVARLHAEHVSGRRDHSMMLWRLLVLETWLARASLPAGVRAPDLADVATFVGA</sequence>
<comment type="similarity">
    <text evidence="2">Belongs to the asparagine synthetase family.</text>
</comment>
<keyword evidence="13" id="KW-1185">Reference proteome</keyword>
<dbReference type="GO" id="GO:0006529">
    <property type="term" value="P:asparagine biosynthetic process"/>
    <property type="evidence" value="ECO:0007669"/>
    <property type="project" value="UniProtKB-KW"/>
</dbReference>
<comment type="pathway">
    <text evidence="1">Amino-acid biosynthesis; L-asparagine biosynthesis; L-asparagine from L-aspartate (L-Gln route): step 1/1.</text>
</comment>
<dbReference type="Pfam" id="PF00733">
    <property type="entry name" value="Asn_synthase"/>
    <property type="match status" value="1"/>
</dbReference>
<protein>
    <recommendedName>
        <fullName evidence="3">asparagine synthase (glutamine-hydrolyzing)</fullName>
        <ecNumber evidence="3">6.3.5.4</ecNumber>
    </recommendedName>
</protein>
<evidence type="ECO:0000256" key="7">
    <source>
        <dbReference type="ARBA" id="ARBA00048741"/>
    </source>
</evidence>
<dbReference type="Gene3D" id="3.40.50.620">
    <property type="entry name" value="HUPs"/>
    <property type="match status" value="1"/>
</dbReference>
<dbReference type="EMBL" id="BRXS01000010">
    <property type="protein sequence ID" value="GLC28483.1"/>
    <property type="molecule type" value="Genomic_DNA"/>
</dbReference>
<evidence type="ECO:0000256" key="1">
    <source>
        <dbReference type="ARBA" id="ARBA00005187"/>
    </source>
</evidence>
<keyword evidence="8" id="KW-0061">Asparagine biosynthesis</keyword>
<organism evidence="12 13">
    <name type="scientific">Roseisolibacter agri</name>
    <dbReference type="NCBI Taxonomy" id="2014610"/>
    <lineage>
        <taxon>Bacteria</taxon>
        <taxon>Pseudomonadati</taxon>
        <taxon>Gemmatimonadota</taxon>
        <taxon>Gemmatimonadia</taxon>
        <taxon>Gemmatimonadales</taxon>
        <taxon>Gemmatimonadaceae</taxon>
        <taxon>Roseisolibacter</taxon>
    </lineage>
</organism>
<dbReference type="CDD" id="cd00712">
    <property type="entry name" value="AsnB"/>
    <property type="match status" value="1"/>
</dbReference>
<evidence type="ECO:0000256" key="5">
    <source>
        <dbReference type="ARBA" id="ARBA00022840"/>
    </source>
</evidence>
<dbReference type="InterPro" id="IPR029055">
    <property type="entry name" value="Ntn_hydrolases_N"/>
</dbReference>
<evidence type="ECO:0000256" key="8">
    <source>
        <dbReference type="PIRSR" id="PIRSR001589-1"/>
    </source>
</evidence>
<dbReference type="EC" id="6.3.5.4" evidence="3"/>
<evidence type="ECO:0000256" key="2">
    <source>
        <dbReference type="ARBA" id="ARBA00005752"/>
    </source>
</evidence>
<keyword evidence="6 8" id="KW-0315">Glutamine amidotransferase</keyword>
<name>A0AA37VD56_9BACT</name>
<dbReference type="InterPro" id="IPR033738">
    <property type="entry name" value="AsnB_N"/>
</dbReference>
<dbReference type="CDD" id="cd01991">
    <property type="entry name" value="Asn_synthase_B_C"/>
    <property type="match status" value="1"/>
</dbReference>
<reference evidence="12" key="1">
    <citation type="submission" date="2022-08" db="EMBL/GenBank/DDBJ databases">
        <title>Draft genome sequencing of Roseisolibacter agri AW1220.</title>
        <authorList>
            <person name="Tobiishi Y."/>
            <person name="Tonouchi A."/>
        </authorList>
    </citation>
    <scope>NUCLEOTIDE SEQUENCE</scope>
    <source>
        <strain evidence="12">AW1220</strain>
    </source>
</reference>